<sequence>MVLSCSKDGNPNGLPDADISPSLVAPNDDVIRILAIGNSFSEDAIESHLYELAKESGKTVIIGNLYIGGASLDLHKRNVEYDGAAYEYRKVGIDGVRKVYKKISIGTALVDEHWDYISFQQVSQNSGQLQSVKDALPTVFNFVKEKALNPEVQFIYHQTWAYAKSSTHEGFLNYDKDQMKMYQAIVDVSKQVKDIVPIGIVVPAGTAIQNARTSYMGDQFTRDGYHLTIPFGRYIAALTWFETLFKQNVVGMAYRPEGVSEEDAALAQNAAHFAVEKPYEVTELTEFQGGSSGPLTSAVLIDFGNNAASERWNQINSFLAGTAVNMKDSLGNLSGIQLEITERFNGVNADGPTVTTTPLNMPANVSRYSYFGNSKAAFGGMTIVKSTFVLSGLDKKLTYNLSFFGARGNVSDNRETKYICKGENEVSVALNTSSNNSKIVVAKDIKPDAEGKITVTVTAGENNTNGTGFFYISAARLMSNN</sequence>
<dbReference type="GO" id="GO:0016788">
    <property type="term" value="F:hydrolase activity, acting on ester bonds"/>
    <property type="evidence" value="ECO:0007669"/>
    <property type="project" value="UniProtKB-ARBA"/>
</dbReference>
<dbReference type="AlphaFoldDB" id="A0A6N8L3C6"/>
<dbReference type="OrthoDB" id="265974at2"/>
<feature type="region of interest" description="Disordered" evidence="1">
    <location>
        <begin position="1"/>
        <end position="20"/>
    </location>
</feature>
<name>A0A6N8L3C6_9SPHI</name>
<dbReference type="InterPro" id="IPR032616">
    <property type="entry name" value="DUF4886"/>
</dbReference>
<evidence type="ECO:0000259" key="2">
    <source>
        <dbReference type="Pfam" id="PF16227"/>
    </source>
</evidence>
<reference evidence="3 4" key="1">
    <citation type="submission" date="2019-12" db="EMBL/GenBank/DDBJ databases">
        <authorList>
            <person name="Dong K."/>
        </authorList>
    </citation>
    <scope>NUCLEOTIDE SEQUENCE [LARGE SCALE GENOMIC DNA]</scope>
    <source>
        <strain evidence="3 4">JCM 31225</strain>
    </source>
</reference>
<evidence type="ECO:0000313" key="4">
    <source>
        <dbReference type="Proteomes" id="UP000435036"/>
    </source>
</evidence>
<organism evidence="3 4">
    <name type="scientific">Sphingobacterium humi</name>
    <dbReference type="NCBI Taxonomy" id="1796905"/>
    <lineage>
        <taxon>Bacteria</taxon>
        <taxon>Pseudomonadati</taxon>
        <taxon>Bacteroidota</taxon>
        <taxon>Sphingobacteriia</taxon>
        <taxon>Sphingobacteriales</taxon>
        <taxon>Sphingobacteriaceae</taxon>
        <taxon>Sphingobacterium</taxon>
    </lineage>
</organism>
<accession>A0A6N8L3C6</accession>
<evidence type="ECO:0000313" key="3">
    <source>
        <dbReference type="EMBL" id="MVZ62658.1"/>
    </source>
</evidence>
<feature type="domain" description="DUF4886" evidence="2">
    <location>
        <begin position="32"/>
        <end position="273"/>
    </location>
</feature>
<protein>
    <submittedName>
        <fullName evidence="3">DUF4886 domain-containing protein</fullName>
    </submittedName>
</protein>
<dbReference type="Gene3D" id="3.40.50.1110">
    <property type="entry name" value="SGNH hydrolase"/>
    <property type="match status" value="1"/>
</dbReference>
<dbReference type="EMBL" id="WSQA01000008">
    <property type="protein sequence ID" value="MVZ62658.1"/>
    <property type="molecule type" value="Genomic_DNA"/>
</dbReference>
<gene>
    <name evidence="3" type="ORF">GQF63_11535</name>
</gene>
<evidence type="ECO:0000256" key="1">
    <source>
        <dbReference type="SAM" id="MobiDB-lite"/>
    </source>
</evidence>
<dbReference type="Pfam" id="PF16227">
    <property type="entry name" value="DUF4886"/>
    <property type="match status" value="1"/>
</dbReference>
<comment type="caution">
    <text evidence="3">The sequence shown here is derived from an EMBL/GenBank/DDBJ whole genome shotgun (WGS) entry which is preliminary data.</text>
</comment>
<proteinExistence type="predicted"/>
<keyword evidence="4" id="KW-1185">Reference proteome</keyword>
<dbReference type="Proteomes" id="UP000435036">
    <property type="component" value="Unassembled WGS sequence"/>
</dbReference>
<dbReference type="InterPro" id="IPR036514">
    <property type="entry name" value="SGNH_hydro_sf"/>
</dbReference>